<comment type="caution">
    <text evidence="2">The sequence shown here is derived from an EMBL/GenBank/DDBJ whole genome shotgun (WGS) entry which is preliminary data.</text>
</comment>
<organism evidence="2 3">
    <name type="scientific">Kutzneria viridogrisea</name>
    <dbReference type="NCBI Taxonomy" id="47990"/>
    <lineage>
        <taxon>Bacteria</taxon>
        <taxon>Bacillati</taxon>
        <taxon>Actinomycetota</taxon>
        <taxon>Actinomycetes</taxon>
        <taxon>Pseudonocardiales</taxon>
        <taxon>Pseudonocardiaceae</taxon>
        <taxon>Kutzneria</taxon>
    </lineage>
</organism>
<keyword evidence="1" id="KW-0812">Transmembrane</keyword>
<evidence type="ECO:0000256" key="1">
    <source>
        <dbReference type="SAM" id="Phobius"/>
    </source>
</evidence>
<evidence type="ECO:0000313" key="2">
    <source>
        <dbReference type="EMBL" id="MBA8930182.1"/>
    </source>
</evidence>
<feature type="transmembrane region" description="Helical" evidence="1">
    <location>
        <begin position="82"/>
        <end position="100"/>
    </location>
</feature>
<feature type="transmembrane region" description="Helical" evidence="1">
    <location>
        <begin position="107"/>
        <end position="124"/>
    </location>
</feature>
<keyword evidence="1" id="KW-1133">Transmembrane helix</keyword>
<sequence length="172" mass="18101">MTSKPSTTTDKLFKVAVTLKGLDGLSQLVLGIVLIFIPPTVITGLANAVVTRDLLGDPGGTLSEHLETAAHNFADGSSRGFAIGYLLLHAVIKLGLVAALLRKVVPLYPIAALVLGAFVVYELYRAVHTGSIALPFFAALDIVIIVLVLREYRQLRQEAATPGGRTGADGNA</sequence>
<keyword evidence="3" id="KW-1185">Reference proteome</keyword>
<protein>
    <submittedName>
        <fullName evidence="2">Membrane protein</fullName>
    </submittedName>
</protein>
<evidence type="ECO:0000313" key="3">
    <source>
        <dbReference type="Proteomes" id="UP000517916"/>
    </source>
</evidence>
<dbReference type="Proteomes" id="UP000517916">
    <property type="component" value="Unassembled WGS sequence"/>
</dbReference>
<dbReference type="EMBL" id="JACJID010000006">
    <property type="protein sequence ID" value="MBA8930182.1"/>
    <property type="molecule type" value="Genomic_DNA"/>
</dbReference>
<reference evidence="2 3" key="1">
    <citation type="submission" date="2020-08" db="EMBL/GenBank/DDBJ databases">
        <title>Genomic Encyclopedia of Archaeal and Bacterial Type Strains, Phase II (KMG-II): from individual species to whole genera.</title>
        <authorList>
            <person name="Goeker M."/>
        </authorList>
    </citation>
    <scope>NUCLEOTIDE SEQUENCE [LARGE SCALE GENOMIC DNA]</scope>
    <source>
        <strain evidence="2 3">DSM 43850</strain>
    </source>
</reference>
<feature type="transmembrane region" description="Helical" evidence="1">
    <location>
        <begin position="130"/>
        <end position="149"/>
    </location>
</feature>
<dbReference type="InterPro" id="IPR021125">
    <property type="entry name" value="DUF2127"/>
</dbReference>
<keyword evidence="1" id="KW-0472">Membrane</keyword>
<proteinExistence type="predicted"/>
<accession>A0ABR6BTF2</accession>
<dbReference type="RefSeq" id="WP_182839731.1">
    <property type="nucleotide sequence ID" value="NZ_BAAABQ010000019.1"/>
</dbReference>
<gene>
    <name evidence="2" type="ORF">BC739_007415</name>
</gene>
<dbReference type="Pfam" id="PF09900">
    <property type="entry name" value="DUF2127"/>
    <property type="match status" value="1"/>
</dbReference>
<name>A0ABR6BTF2_9PSEU</name>
<feature type="transmembrane region" description="Helical" evidence="1">
    <location>
        <begin position="28"/>
        <end position="50"/>
    </location>
</feature>